<evidence type="ECO:0000313" key="2">
    <source>
        <dbReference type="Proteomes" id="UP000195967"/>
    </source>
</evidence>
<reference evidence="1 2" key="1">
    <citation type="submission" date="2017-04" db="EMBL/GenBank/DDBJ databases">
        <title>Complete genome of Campylobacter concisus ATCC 33237T and draft genomes for an additional eight well characterized C. concisus strains.</title>
        <authorList>
            <person name="Cornelius A.J."/>
            <person name="Miller W.G."/>
            <person name="Lastovica A.J."/>
            <person name="On S.L."/>
            <person name="French N.P."/>
            <person name="Vandenberg O."/>
            <person name="Biggs P.J."/>
        </authorList>
    </citation>
    <scope>NUCLEOTIDE SEQUENCE [LARGE SCALE GENOMIC DNA]</scope>
    <source>
        <strain evidence="1 2">Lasto28.99</strain>
    </source>
</reference>
<organism evidence="1 2">
    <name type="scientific">Campylobacter concisus</name>
    <dbReference type="NCBI Taxonomy" id="199"/>
    <lineage>
        <taxon>Bacteria</taxon>
        <taxon>Pseudomonadati</taxon>
        <taxon>Campylobacterota</taxon>
        <taxon>Epsilonproteobacteria</taxon>
        <taxon>Campylobacterales</taxon>
        <taxon>Campylobacteraceae</taxon>
        <taxon>Campylobacter</taxon>
    </lineage>
</organism>
<sequence length="79" mass="8847">MHIPKENLIKATCKELNLTYKQLGEAIGYSESAIKNAGSGEASEPMRKAIELYKETLNLKSKLEKSEAFKNNLKDFLAD</sequence>
<dbReference type="Gene3D" id="1.10.260.40">
    <property type="entry name" value="lambda repressor-like DNA-binding domains"/>
    <property type="match status" value="1"/>
</dbReference>
<dbReference type="InterPro" id="IPR010982">
    <property type="entry name" value="Lambda_DNA-bd_dom_sf"/>
</dbReference>
<name>A0A1Y5MN28_9BACT</name>
<dbReference type="GO" id="GO:0003677">
    <property type="term" value="F:DNA binding"/>
    <property type="evidence" value="ECO:0007669"/>
    <property type="project" value="InterPro"/>
</dbReference>
<proteinExistence type="predicted"/>
<comment type="caution">
    <text evidence="1">The sequence shown here is derived from an EMBL/GenBank/DDBJ whole genome shotgun (WGS) entry which is preliminary data.</text>
</comment>
<protein>
    <submittedName>
        <fullName evidence="1">Transcriptional regulator</fullName>
    </submittedName>
</protein>
<dbReference type="SUPFAM" id="SSF47413">
    <property type="entry name" value="lambda repressor-like DNA-binding domains"/>
    <property type="match status" value="1"/>
</dbReference>
<evidence type="ECO:0000313" key="1">
    <source>
        <dbReference type="EMBL" id="OUT09981.1"/>
    </source>
</evidence>
<gene>
    <name evidence="1" type="ORF">B9N62_10220</name>
</gene>
<dbReference type="EMBL" id="NDYO01000021">
    <property type="protein sequence ID" value="OUT09981.1"/>
    <property type="molecule type" value="Genomic_DNA"/>
</dbReference>
<dbReference type="AlphaFoldDB" id="A0A1Y5MN28"/>
<accession>A0A1Y5MN28</accession>
<dbReference type="Proteomes" id="UP000195967">
    <property type="component" value="Unassembled WGS sequence"/>
</dbReference>